<keyword evidence="2" id="KW-0677">Repeat</keyword>
<name>A0A183C1S4_GLOPA</name>
<feature type="compositionally biased region" description="Polar residues" evidence="6">
    <location>
        <begin position="252"/>
        <end position="266"/>
    </location>
</feature>
<reference evidence="9" key="2">
    <citation type="submission" date="2016-06" db="UniProtKB">
        <authorList>
            <consortium name="WormBaseParasite"/>
        </authorList>
    </citation>
    <scope>IDENTIFICATION</scope>
</reference>
<feature type="region of interest" description="Disordered" evidence="6">
    <location>
        <begin position="615"/>
        <end position="709"/>
    </location>
</feature>
<evidence type="ECO:0000313" key="8">
    <source>
        <dbReference type="Proteomes" id="UP000050741"/>
    </source>
</evidence>
<dbReference type="SMART" id="SM00355">
    <property type="entry name" value="ZnF_C2H2"/>
    <property type="match status" value="5"/>
</dbReference>
<feature type="compositionally biased region" description="Low complexity" evidence="6">
    <location>
        <begin position="32"/>
        <end position="43"/>
    </location>
</feature>
<dbReference type="Gene3D" id="3.30.160.60">
    <property type="entry name" value="Classic Zinc Finger"/>
    <property type="match status" value="2"/>
</dbReference>
<feature type="region of interest" description="Disordered" evidence="6">
    <location>
        <begin position="32"/>
        <end position="67"/>
    </location>
</feature>
<feature type="region of interest" description="Disordered" evidence="6">
    <location>
        <begin position="729"/>
        <end position="778"/>
    </location>
</feature>
<evidence type="ECO:0000256" key="1">
    <source>
        <dbReference type="ARBA" id="ARBA00022723"/>
    </source>
</evidence>
<protein>
    <submittedName>
        <fullName evidence="9">C2H2-type domain-containing protein</fullName>
    </submittedName>
</protein>
<feature type="region of interest" description="Disordered" evidence="6">
    <location>
        <begin position="243"/>
        <end position="272"/>
    </location>
</feature>
<dbReference type="AlphaFoldDB" id="A0A183C1S4"/>
<evidence type="ECO:0000256" key="3">
    <source>
        <dbReference type="ARBA" id="ARBA00022771"/>
    </source>
</evidence>
<proteinExistence type="predicted"/>
<dbReference type="Proteomes" id="UP000050741">
    <property type="component" value="Unassembled WGS sequence"/>
</dbReference>
<accession>A0A183C1S4</accession>
<feature type="compositionally biased region" description="Polar residues" evidence="6">
    <location>
        <begin position="731"/>
        <end position="746"/>
    </location>
</feature>
<sequence length="778" mass="83162">METFKFSEFSKFYPMKLDKLLEQMMVMQQQHQQSVHQQQQQQMDNEGAEFQQQNAQQTEHDEGRQFHQQCADNAQNNSGTTNGTNACFQSSNNGQSFGEMLASTNSAKYKKSDEFLHPLHGAIGQTSPQSQHSPQQQSLAPAVGMPETQHLAFLSAFLRANLPMSPLSAFSTSSLQPQQILAVPNIPSPAPQQIVPLSKEVASQGLFAVGGCRPCQKTFTTRLELIHHCVDHFPATFYSFEERSAPNGEHSPPQTTKNGNKNSAPNGSGLHQLDDTFVEASQKMDILGQLAGLLALNENGSPSPGSSTADLPFHGIPNSLFTNFFKSFVPIPLQQLTTAENANNLEANGSAEDVREQQRGKNASSAPNSNHPSSRPSSSSNSSKANSAVRKRQIHQDKAANSSSSSRESAGKGRTGDGPSTSSVGSNKNQRKNNGGERSRNGGSGRTAPTKTASSTASSLPGLSELPYHMCPHCCLTFAETSAFRAHLSVHESEVTAHAIPTTIAPFMAPTALTSVANLVVTTSGGAETVANSQQQQTTLKCLLCEMKFVSAFRLSEHMRLHSAHMCSQCQKTFMTAFDLNLHMGTHTGFTYDCKDCGKCFPCRKTLAEHNRSHRMLLSGGGGSASPEPPKKAKTSGGLLTISQDRENSPDFGGPNGDSGNEKRRLRVAKRGEKSRRNATLVAVESTAASPPIALPPVSSASSSWPSSPTNALLLSSLTAAMCGGDGWTPGITNAAQEHPNASASTDKPGGNGDVQEGEEEKNGAESETNAINGERRD</sequence>
<feature type="compositionally biased region" description="Low complexity" evidence="6">
    <location>
        <begin position="362"/>
        <end position="388"/>
    </location>
</feature>
<dbReference type="PROSITE" id="PS50157">
    <property type="entry name" value="ZINC_FINGER_C2H2_2"/>
    <property type="match status" value="4"/>
</dbReference>
<dbReference type="WBParaSite" id="GPLIN_000681800">
    <property type="protein sequence ID" value="GPLIN_000681800"/>
    <property type="gene ID" value="GPLIN_000681800"/>
</dbReference>
<dbReference type="SUPFAM" id="SSF57667">
    <property type="entry name" value="beta-beta-alpha zinc fingers"/>
    <property type="match status" value="2"/>
</dbReference>
<dbReference type="Pfam" id="PF00096">
    <property type="entry name" value="zf-C2H2"/>
    <property type="match status" value="1"/>
</dbReference>
<feature type="domain" description="C2H2-type" evidence="7">
    <location>
        <begin position="540"/>
        <end position="567"/>
    </location>
</feature>
<keyword evidence="3 5" id="KW-0863">Zinc-finger</keyword>
<keyword evidence="4" id="KW-0862">Zinc</keyword>
<evidence type="ECO:0000256" key="2">
    <source>
        <dbReference type="ARBA" id="ARBA00022737"/>
    </source>
</evidence>
<feature type="region of interest" description="Disordered" evidence="6">
    <location>
        <begin position="349"/>
        <end position="459"/>
    </location>
</feature>
<dbReference type="PANTHER" id="PTHR24379">
    <property type="entry name" value="KRAB AND ZINC FINGER DOMAIN-CONTAINING"/>
    <property type="match status" value="1"/>
</dbReference>
<feature type="domain" description="C2H2-type" evidence="7">
    <location>
        <begin position="592"/>
        <end position="614"/>
    </location>
</feature>
<reference evidence="8" key="1">
    <citation type="submission" date="2014-05" db="EMBL/GenBank/DDBJ databases">
        <title>The genome and life-stage specific transcriptomes of Globodera pallida elucidate key aspects of plant parasitism by a cyst nematode.</title>
        <authorList>
            <person name="Cotton J.A."/>
            <person name="Lilley C.J."/>
            <person name="Jones L.M."/>
            <person name="Kikuchi T."/>
            <person name="Reid A.J."/>
            <person name="Thorpe P."/>
            <person name="Tsai I.J."/>
            <person name="Beasley H."/>
            <person name="Blok V."/>
            <person name="Cock P.J.A."/>
            <person name="Van den Akker S.E."/>
            <person name="Holroyd N."/>
            <person name="Hunt M."/>
            <person name="Mantelin S."/>
            <person name="Naghra H."/>
            <person name="Pain A."/>
            <person name="Palomares-Rius J.E."/>
            <person name="Zarowiecki M."/>
            <person name="Berriman M."/>
            <person name="Jones J.T."/>
            <person name="Urwin P.E."/>
        </authorList>
    </citation>
    <scope>NUCLEOTIDE SEQUENCE [LARGE SCALE GENOMIC DNA]</scope>
    <source>
        <strain evidence="8">Lindley</strain>
    </source>
</reference>
<evidence type="ECO:0000313" key="9">
    <source>
        <dbReference type="WBParaSite" id="GPLIN_000681800"/>
    </source>
</evidence>
<keyword evidence="8" id="KW-1185">Reference proteome</keyword>
<organism evidence="8 9">
    <name type="scientific">Globodera pallida</name>
    <name type="common">Potato cyst nematode worm</name>
    <name type="synonym">Heterodera pallida</name>
    <dbReference type="NCBI Taxonomy" id="36090"/>
    <lineage>
        <taxon>Eukaryota</taxon>
        <taxon>Metazoa</taxon>
        <taxon>Ecdysozoa</taxon>
        <taxon>Nematoda</taxon>
        <taxon>Chromadorea</taxon>
        <taxon>Rhabditida</taxon>
        <taxon>Tylenchina</taxon>
        <taxon>Tylenchomorpha</taxon>
        <taxon>Tylenchoidea</taxon>
        <taxon>Heteroderidae</taxon>
        <taxon>Heteroderinae</taxon>
        <taxon>Globodera</taxon>
    </lineage>
</organism>
<dbReference type="InterPro" id="IPR013087">
    <property type="entry name" value="Znf_C2H2_type"/>
</dbReference>
<evidence type="ECO:0000259" key="7">
    <source>
        <dbReference type="PROSITE" id="PS50157"/>
    </source>
</evidence>
<feature type="domain" description="C2H2-type" evidence="7">
    <location>
        <begin position="565"/>
        <end position="589"/>
    </location>
</feature>
<evidence type="ECO:0000256" key="4">
    <source>
        <dbReference type="ARBA" id="ARBA00022833"/>
    </source>
</evidence>
<dbReference type="InterPro" id="IPR036236">
    <property type="entry name" value="Znf_C2H2_sf"/>
</dbReference>
<dbReference type="GO" id="GO:0008270">
    <property type="term" value="F:zinc ion binding"/>
    <property type="evidence" value="ECO:0007669"/>
    <property type="project" value="UniProtKB-KW"/>
</dbReference>
<keyword evidence="1" id="KW-0479">Metal-binding</keyword>
<evidence type="ECO:0000256" key="6">
    <source>
        <dbReference type="SAM" id="MobiDB-lite"/>
    </source>
</evidence>
<feature type="compositionally biased region" description="Low complexity" evidence="6">
    <location>
        <begin position="446"/>
        <end position="459"/>
    </location>
</feature>
<evidence type="ECO:0000256" key="5">
    <source>
        <dbReference type="PROSITE-ProRule" id="PRU00042"/>
    </source>
</evidence>
<feature type="compositionally biased region" description="Polar residues" evidence="6">
    <location>
        <begin position="418"/>
        <end position="428"/>
    </location>
</feature>
<feature type="compositionally biased region" description="Low complexity" evidence="6">
    <location>
        <begin position="688"/>
        <end position="709"/>
    </location>
</feature>
<dbReference type="PROSITE" id="PS00028">
    <property type="entry name" value="ZINC_FINGER_C2H2_1"/>
    <property type="match status" value="4"/>
</dbReference>
<dbReference type="PANTHER" id="PTHR24379:SF121">
    <property type="entry name" value="C2H2-TYPE DOMAIN-CONTAINING PROTEIN"/>
    <property type="match status" value="1"/>
</dbReference>
<feature type="domain" description="C2H2-type" evidence="7">
    <location>
        <begin position="469"/>
        <end position="496"/>
    </location>
</feature>